<dbReference type="EMBL" id="MNAD01001671">
    <property type="protein sequence ID" value="OJT02421.1"/>
    <property type="molecule type" value="Genomic_DNA"/>
</dbReference>
<comment type="caution">
    <text evidence="2">The sequence shown here is derived from an EMBL/GenBank/DDBJ whole genome shotgun (WGS) entry which is preliminary data.</text>
</comment>
<feature type="region of interest" description="Disordered" evidence="1">
    <location>
        <begin position="124"/>
        <end position="195"/>
    </location>
</feature>
<protein>
    <submittedName>
        <fullName evidence="2">Uncharacterized protein</fullName>
    </submittedName>
</protein>
<sequence>MHPYAKTRGDESGKLPLCKLHHDEYVLSYLAYKESSERAEALYKSLPLLVVSMDAYYEALRATLRCIDALDKEICERDAHCRRFFTQADDGHEKWDNHLRNKRVWTADRARQLCLEIGRVETSLQADSEGSGSDADSYSDSASDGYSESYDTLEWGALTDDENVDSDGDDGDDEDDEDDEDEDSGWVDEDDHASY</sequence>
<accession>A0A1M2V483</accession>
<dbReference type="STRING" id="154538.A0A1M2V483"/>
<reference evidence="2 3" key="1">
    <citation type="submission" date="2016-10" db="EMBL/GenBank/DDBJ databases">
        <title>Genome sequence of the basidiomycete white-rot fungus Trametes pubescens.</title>
        <authorList>
            <person name="Makela M.R."/>
            <person name="Granchi Z."/>
            <person name="Peng M."/>
            <person name="De Vries R.P."/>
            <person name="Grigoriev I."/>
            <person name="Riley R."/>
            <person name="Hilden K."/>
        </authorList>
    </citation>
    <scope>NUCLEOTIDE SEQUENCE [LARGE SCALE GENOMIC DNA]</scope>
    <source>
        <strain evidence="2 3">FBCC735</strain>
    </source>
</reference>
<evidence type="ECO:0000313" key="3">
    <source>
        <dbReference type="Proteomes" id="UP000184267"/>
    </source>
</evidence>
<proteinExistence type="predicted"/>
<organism evidence="2 3">
    <name type="scientific">Trametes pubescens</name>
    <name type="common">White-rot fungus</name>
    <dbReference type="NCBI Taxonomy" id="154538"/>
    <lineage>
        <taxon>Eukaryota</taxon>
        <taxon>Fungi</taxon>
        <taxon>Dikarya</taxon>
        <taxon>Basidiomycota</taxon>
        <taxon>Agaricomycotina</taxon>
        <taxon>Agaricomycetes</taxon>
        <taxon>Polyporales</taxon>
        <taxon>Polyporaceae</taxon>
        <taxon>Trametes</taxon>
    </lineage>
</organism>
<dbReference type="OrthoDB" id="10560642at2759"/>
<dbReference type="OMA" id="DDGHEKW"/>
<gene>
    <name evidence="2" type="ORF">TRAPUB_7074</name>
</gene>
<name>A0A1M2V483_TRAPU</name>
<dbReference type="Proteomes" id="UP000184267">
    <property type="component" value="Unassembled WGS sequence"/>
</dbReference>
<evidence type="ECO:0000313" key="2">
    <source>
        <dbReference type="EMBL" id="OJT02421.1"/>
    </source>
</evidence>
<evidence type="ECO:0000256" key="1">
    <source>
        <dbReference type="SAM" id="MobiDB-lite"/>
    </source>
</evidence>
<feature type="compositionally biased region" description="Acidic residues" evidence="1">
    <location>
        <begin position="159"/>
        <end position="195"/>
    </location>
</feature>
<feature type="compositionally biased region" description="Low complexity" evidence="1">
    <location>
        <begin position="126"/>
        <end position="150"/>
    </location>
</feature>
<keyword evidence="3" id="KW-1185">Reference proteome</keyword>
<dbReference type="AlphaFoldDB" id="A0A1M2V483"/>